<dbReference type="CDD" id="cd07032">
    <property type="entry name" value="RNAP_I_II_AC40"/>
    <property type="match status" value="1"/>
</dbReference>
<keyword evidence="9" id="KW-1185">Reference proteome</keyword>
<dbReference type="GO" id="GO:0005666">
    <property type="term" value="C:RNA polymerase III complex"/>
    <property type="evidence" value="ECO:0007669"/>
    <property type="project" value="TreeGrafter"/>
</dbReference>
<dbReference type="InterPro" id="IPR011262">
    <property type="entry name" value="DNA-dir_RNA_pol_insert"/>
</dbReference>
<comment type="similarity">
    <text evidence="6">Belongs to the archaeal Rpo3/eukaryotic RPB3 RNA polymerase subunit family.</text>
</comment>
<dbReference type="PANTHER" id="PTHR11800:SF13">
    <property type="entry name" value="DNA-DIRECTED RNA POLYMERASES I AND III SUBUNIT RPAC1"/>
    <property type="match status" value="1"/>
</dbReference>
<evidence type="ECO:0000256" key="1">
    <source>
        <dbReference type="ARBA" id="ARBA00004123"/>
    </source>
</evidence>
<evidence type="ECO:0000256" key="2">
    <source>
        <dbReference type="ARBA" id="ARBA00022083"/>
    </source>
</evidence>
<dbReference type="InterPro" id="IPR011263">
    <property type="entry name" value="DNA-dir_RNA_pol_RpoA/D/Rpb3"/>
</dbReference>
<dbReference type="Proteomes" id="UP001153365">
    <property type="component" value="Unassembled WGS sequence"/>
</dbReference>
<dbReference type="SUPFAM" id="SSF56553">
    <property type="entry name" value="Insert subdomain of RNA polymerase alpha subunit"/>
    <property type="match status" value="1"/>
</dbReference>
<evidence type="ECO:0000256" key="3">
    <source>
        <dbReference type="ARBA" id="ARBA00022478"/>
    </source>
</evidence>
<reference evidence="8" key="1">
    <citation type="submission" date="2022-06" db="EMBL/GenBank/DDBJ databases">
        <authorList>
            <consortium name="SYNGENTA / RWTH Aachen University"/>
        </authorList>
    </citation>
    <scope>NUCLEOTIDE SEQUENCE</scope>
</reference>
<gene>
    <name evidence="8" type="ORF">PPACK8108_LOCUS23013</name>
</gene>
<dbReference type="FunFam" id="2.170.120.12:FF:000003">
    <property type="entry name" value="Dna-directed rna polymerases i and iii subunit"/>
    <property type="match status" value="1"/>
</dbReference>
<evidence type="ECO:0000313" key="9">
    <source>
        <dbReference type="Proteomes" id="UP001153365"/>
    </source>
</evidence>
<sequence>MADHGVLPHGVSPDTTSVRLKYSRTHLTLGAEKIFDVAASNFPGHWPCEDHSWDLKRFKDNLKVKISRLSESSIEFDLVGVDASIANALRRLMIAEVPSVAIEDVFIWNNTSLVHDEVLAQRLGLVPLRIDPRLLDMKGEDGATDLNTLVFKLVAHCRRNPNFSKSETDPLRAYVNSHITSGMIEWEPKGNQPEMFKDNPPRPVQDDILLVKMRPGQEIRAEMHCLKGIGKDHAKFSPVATASYRLLPHILIHETIPEKDCLKFQKCFAPGVIDTVKDPKTGRLTCVVKSPRKDTVSREVLRHPEFEGKVTLGRVRDHFIFNVESTGVYAPEEIPLEACQVLLQKIRTVRTSLKLHTEKQS</sequence>
<dbReference type="GO" id="GO:0005736">
    <property type="term" value="C:RNA polymerase I complex"/>
    <property type="evidence" value="ECO:0007669"/>
    <property type="project" value="TreeGrafter"/>
</dbReference>
<feature type="domain" description="DNA-directed RNA polymerase RpoA/D/Rpb3-type" evidence="7">
    <location>
        <begin position="73"/>
        <end position="352"/>
    </location>
</feature>
<dbReference type="InterPro" id="IPR036643">
    <property type="entry name" value="RNApol_insert_sf"/>
</dbReference>
<dbReference type="Pfam" id="PF01000">
    <property type="entry name" value="RNA_pol_A_bac"/>
    <property type="match status" value="1"/>
</dbReference>
<comment type="subcellular location">
    <subcellularLocation>
        <location evidence="1">Nucleus</location>
    </subcellularLocation>
</comment>
<keyword evidence="4" id="KW-0804">Transcription</keyword>
<accession>A0AAV0BP24</accession>
<dbReference type="Gene3D" id="3.30.1360.10">
    <property type="entry name" value="RNA polymerase, RBP11-like subunit"/>
    <property type="match status" value="1"/>
</dbReference>
<keyword evidence="3 8" id="KW-0240">DNA-directed RNA polymerase</keyword>
<evidence type="ECO:0000259" key="7">
    <source>
        <dbReference type="SMART" id="SM00662"/>
    </source>
</evidence>
<dbReference type="EMBL" id="CALTRL010005954">
    <property type="protein sequence ID" value="CAH7688104.1"/>
    <property type="molecule type" value="Genomic_DNA"/>
</dbReference>
<proteinExistence type="inferred from homology"/>
<dbReference type="PANTHER" id="PTHR11800">
    <property type="entry name" value="DNA-DIRECTED RNA POLYMERASE"/>
    <property type="match status" value="1"/>
</dbReference>
<dbReference type="InterPro" id="IPR050518">
    <property type="entry name" value="Rpo3/RPB3_RNA_Pol_subunit"/>
</dbReference>
<evidence type="ECO:0000256" key="6">
    <source>
        <dbReference type="ARBA" id="ARBA00025804"/>
    </source>
</evidence>
<dbReference type="Pfam" id="PF01193">
    <property type="entry name" value="RNA_pol_L"/>
    <property type="match status" value="1"/>
</dbReference>
<dbReference type="SMART" id="SM00662">
    <property type="entry name" value="RPOLD"/>
    <property type="match status" value="1"/>
</dbReference>
<name>A0AAV0BP24_PHAPC</name>
<dbReference type="AlphaFoldDB" id="A0AAV0BP24"/>
<dbReference type="GO" id="GO:0046983">
    <property type="term" value="F:protein dimerization activity"/>
    <property type="evidence" value="ECO:0007669"/>
    <property type="project" value="InterPro"/>
</dbReference>
<dbReference type="GO" id="GO:0003677">
    <property type="term" value="F:DNA binding"/>
    <property type="evidence" value="ECO:0007669"/>
    <property type="project" value="InterPro"/>
</dbReference>
<dbReference type="GO" id="GO:0055029">
    <property type="term" value="C:nuclear DNA-directed RNA polymerase complex"/>
    <property type="evidence" value="ECO:0007669"/>
    <property type="project" value="UniProtKB-ARBA"/>
</dbReference>
<evidence type="ECO:0000313" key="8">
    <source>
        <dbReference type="EMBL" id="CAH7688104.1"/>
    </source>
</evidence>
<keyword evidence="5" id="KW-0539">Nucleus</keyword>
<protein>
    <recommendedName>
        <fullName evidence="2">DNA-directed RNA polymerases I and III subunit RPAC1</fullName>
    </recommendedName>
</protein>
<dbReference type="PROSITE" id="PS00446">
    <property type="entry name" value="RNA_POL_D_30KD"/>
    <property type="match status" value="1"/>
</dbReference>
<dbReference type="InterPro" id="IPR036603">
    <property type="entry name" value="RBP11-like"/>
</dbReference>
<evidence type="ECO:0000256" key="5">
    <source>
        <dbReference type="ARBA" id="ARBA00023242"/>
    </source>
</evidence>
<dbReference type="InterPro" id="IPR001514">
    <property type="entry name" value="DNA-dir_RNA_pol_30-40kDasu_CS"/>
</dbReference>
<dbReference type="InterPro" id="IPR022842">
    <property type="entry name" value="RNAP_Rpo3/Rpb3/RPAC1"/>
</dbReference>
<dbReference type="HAMAP" id="MF_00320">
    <property type="entry name" value="RNApol_arch_Rpo3"/>
    <property type="match status" value="1"/>
</dbReference>
<dbReference type="InterPro" id="IPR033901">
    <property type="entry name" value="RNAPI/III_AC40"/>
</dbReference>
<evidence type="ECO:0000256" key="4">
    <source>
        <dbReference type="ARBA" id="ARBA00023163"/>
    </source>
</evidence>
<organism evidence="8 9">
    <name type="scientific">Phakopsora pachyrhizi</name>
    <name type="common">Asian soybean rust disease fungus</name>
    <dbReference type="NCBI Taxonomy" id="170000"/>
    <lineage>
        <taxon>Eukaryota</taxon>
        <taxon>Fungi</taxon>
        <taxon>Dikarya</taxon>
        <taxon>Basidiomycota</taxon>
        <taxon>Pucciniomycotina</taxon>
        <taxon>Pucciniomycetes</taxon>
        <taxon>Pucciniales</taxon>
        <taxon>Phakopsoraceae</taxon>
        <taxon>Phakopsora</taxon>
    </lineage>
</organism>
<comment type="caution">
    <text evidence="8">The sequence shown here is derived from an EMBL/GenBank/DDBJ whole genome shotgun (WGS) entry which is preliminary data.</text>
</comment>
<dbReference type="GO" id="GO:0003899">
    <property type="term" value="F:DNA-directed RNA polymerase activity"/>
    <property type="evidence" value="ECO:0007669"/>
    <property type="project" value="InterPro"/>
</dbReference>
<dbReference type="SUPFAM" id="SSF55257">
    <property type="entry name" value="RBP11-like subunits of RNA polymerase"/>
    <property type="match status" value="1"/>
</dbReference>
<dbReference type="Gene3D" id="2.170.120.12">
    <property type="entry name" value="DNA-directed RNA polymerase, insert domain"/>
    <property type="match status" value="1"/>
</dbReference>
<dbReference type="GO" id="GO:0006351">
    <property type="term" value="P:DNA-templated transcription"/>
    <property type="evidence" value="ECO:0007669"/>
    <property type="project" value="InterPro"/>
</dbReference>